<comment type="subcellular location">
    <subcellularLocation>
        <location evidence="1">Membrane</location>
        <topology evidence="1">Multi-pass membrane protein</topology>
    </subcellularLocation>
</comment>
<feature type="transmembrane region" description="Helical" evidence="5">
    <location>
        <begin position="57"/>
        <end position="76"/>
    </location>
</feature>
<dbReference type="AlphaFoldDB" id="A0A1T5FAD1"/>
<gene>
    <name evidence="7" type="ORF">SAMN05661099_3535</name>
</gene>
<evidence type="ECO:0000256" key="5">
    <source>
        <dbReference type="SAM" id="Phobius"/>
    </source>
</evidence>
<feature type="transmembrane region" description="Helical" evidence="5">
    <location>
        <begin position="27"/>
        <end position="45"/>
    </location>
</feature>
<dbReference type="Pfam" id="PF04932">
    <property type="entry name" value="Wzy_C"/>
    <property type="match status" value="1"/>
</dbReference>
<dbReference type="Proteomes" id="UP000189981">
    <property type="component" value="Unassembled WGS sequence"/>
</dbReference>
<dbReference type="EMBL" id="FUYR01000007">
    <property type="protein sequence ID" value="SKB93092.1"/>
    <property type="molecule type" value="Genomic_DNA"/>
</dbReference>
<sequence length="454" mass="51133">MFVFPLIYFSAFLKAIKDIFNKNPQGGMLFIIFGLPIYITTLSILNQTGYKSLVSVFQPFKEIIIIAMLATVLWGLKERIRFHVIDYCIAGYLLYTALYIFIPLGDFGFMERILAYKNTSFFPLIYFAGRLIDPRTLQIRKYFHFILILAISAALLVIYEAASDQHFQSSTGYSEYVSIFGQEPEGDYGLTWTFQRDSDGLKRFASFFSDPLEHASATLLSICVIAALFTNKNNAFNPSRLGTIALAASCISLFFTLSRSSTVSYFGIIYVYALITHKKYILHTAHALIALGFIYIGILLENTDLYEYILTTVTLQEASAMGHLIAWIEGLTAIASNPLGLGLGMSGRVATAQGSTIGGENQFIVLGVQVGVVAVLLYIFIHFAVIAYAYKWFRHLEGKERMVALCIFLLKVGITLPLFTASLDSFSYLTYMNWFLSGIFVNMIMRKERVYFKN</sequence>
<evidence type="ECO:0000313" key="8">
    <source>
        <dbReference type="Proteomes" id="UP000189981"/>
    </source>
</evidence>
<feature type="transmembrane region" description="Helical" evidence="5">
    <location>
        <begin position="82"/>
        <end position="102"/>
    </location>
</feature>
<dbReference type="STRING" id="572036.SAMN05661099_3535"/>
<feature type="transmembrane region" description="Helical" evidence="5">
    <location>
        <begin position="144"/>
        <end position="162"/>
    </location>
</feature>
<evidence type="ECO:0000256" key="2">
    <source>
        <dbReference type="ARBA" id="ARBA00022692"/>
    </source>
</evidence>
<keyword evidence="3 5" id="KW-1133">Transmembrane helix</keyword>
<feature type="transmembrane region" description="Helical" evidence="5">
    <location>
        <begin position="212"/>
        <end position="229"/>
    </location>
</feature>
<protein>
    <recommendedName>
        <fullName evidence="6">O-antigen ligase-related domain-containing protein</fullName>
    </recommendedName>
</protein>
<reference evidence="8" key="1">
    <citation type="submission" date="2017-02" db="EMBL/GenBank/DDBJ databases">
        <authorList>
            <person name="Varghese N."/>
            <person name="Submissions S."/>
        </authorList>
    </citation>
    <scope>NUCLEOTIDE SEQUENCE [LARGE SCALE GENOMIC DNA]</scope>
    <source>
        <strain evidence="8">DSM 22385</strain>
    </source>
</reference>
<dbReference type="RefSeq" id="WP_079704035.1">
    <property type="nucleotide sequence ID" value="NZ_FUYR01000007.1"/>
</dbReference>
<feature type="transmembrane region" description="Helical" evidence="5">
    <location>
        <begin position="241"/>
        <end position="273"/>
    </location>
</feature>
<feature type="transmembrane region" description="Helical" evidence="5">
    <location>
        <begin position="426"/>
        <end position="445"/>
    </location>
</feature>
<evidence type="ECO:0000256" key="1">
    <source>
        <dbReference type="ARBA" id="ARBA00004141"/>
    </source>
</evidence>
<evidence type="ECO:0000259" key="6">
    <source>
        <dbReference type="Pfam" id="PF04932"/>
    </source>
</evidence>
<feature type="domain" description="O-antigen ligase-related" evidence="6">
    <location>
        <begin position="245"/>
        <end position="379"/>
    </location>
</feature>
<feature type="transmembrane region" description="Helical" evidence="5">
    <location>
        <begin position="280"/>
        <end position="300"/>
    </location>
</feature>
<evidence type="ECO:0000256" key="4">
    <source>
        <dbReference type="ARBA" id="ARBA00023136"/>
    </source>
</evidence>
<proteinExistence type="predicted"/>
<keyword evidence="8" id="KW-1185">Reference proteome</keyword>
<organism evidence="7 8">
    <name type="scientific">Daejeonella lutea</name>
    <dbReference type="NCBI Taxonomy" id="572036"/>
    <lineage>
        <taxon>Bacteria</taxon>
        <taxon>Pseudomonadati</taxon>
        <taxon>Bacteroidota</taxon>
        <taxon>Sphingobacteriia</taxon>
        <taxon>Sphingobacteriales</taxon>
        <taxon>Sphingobacteriaceae</taxon>
        <taxon>Daejeonella</taxon>
    </lineage>
</organism>
<evidence type="ECO:0000256" key="3">
    <source>
        <dbReference type="ARBA" id="ARBA00022989"/>
    </source>
</evidence>
<evidence type="ECO:0000313" key="7">
    <source>
        <dbReference type="EMBL" id="SKB93092.1"/>
    </source>
</evidence>
<feature type="transmembrane region" description="Helical" evidence="5">
    <location>
        <begin position="363"/>
        <end position="390"/>
    </location>
</feature>
<accession>A0A1T5FAD1</accession>
<dbReference type="InterPro" id="IPR007016">
    <property type="entry name" value="O-antigen_ligase-rel_domated"/>
</dbReference>
<dbReference type="OrthoDB" id="817530at2"/>
<keyword evidence="2 5" id="KW-0812">Transmembrane</keyword>
<feature type="transmembrane region" description="Helical" evidence="5">
    <location>
        <begin position="402"/>
        <end position="420"/>
    </location>
</feature>
<name>A0A1T5FAD1_9SPHI</name>
<keyword evidence="4 5" id="KW-0472">Membrane</keyword>